<keyword evidence="2" id="KW-1185">Reference proteome</keyword>
<organism evidence="1 2">
    <name type="scientific">Clunio marinus</name>
    <dbReference type="NCBI Taxonomy" id="568069"/>
    <lineage>
        <taxon>Eukaryota</taxon>
        <taxon>Metazoa</taxon>
        <taxon>Ecdysozoa</taxon>
        <taxon>Arthropoda</taxon>
        <taxon>Hexapoda</taxon>
        <taxon>Insecta</taxon>
        <taxon>Pterygota</taxon>
        <taxon>Neoptera</taxon>
        <taxon>Endopterygota</taxon>
        <taxon>Diptera</taxon>
        <taxon>Nematocera</taxon>
        <taxon>Chironomoidea</taxon>
        <taxon>Chironomidae</taxon>
        <taxon>Clunio</taxon>
    </lineage>
</organism>
<sequence>MAAISLGQLRNEFNDFDQIYTYCEAKRKYVKKDGSKTAKAFVKFISNELQNQFPEYDENKKGWITRNTRCSGKKGDLDNHDDDERLVKQLDTHLALINTARMTFHLLAKEGRFQ</sequence>
<accession>A0A1J1HR51</accession>
<dbReference type="Proteomes" id="UP000183832">
    <property type="component" value="Unassembled WGS sequence"/>
</dbReference>
<proteinExistence type="predicted"/>
<evidence type="ECO:0000313" key="2">
    <source>
        <dbReference type="Proteomes" id="UP000183832"/>
    </source>
</evidence>
<evidence type="ECO:0000313" key="1">
    <source>
        <dbReference type="EMBL" id="CRK89868.1"/>
    </source>
</evidence>
<protein>
    <submittedName>
        <fullName evidence="1">CLUMA_CG003535, isoform A</fullName>
    </submittedName>
</protein>
<name>A0A1J1HR51_9DIPT</name>
<gene>
    <name evidence="1" type="ORF">CLUMA_CG003535</name>
</gene>
<reference evidence="1 2" key="1">
    <citation type="submission" date="2015-04" db="EMBL/GenBank/DDBJ databases">
        <authorList>
            <person name="Syromyatnikov M.Y."/>
            <person name="Popov V.N."/>
        </authorList>
    </citation>
    <scope>NUCLEOTIDE SEQUENCE [LARGE SCALE GENOMIC DNA]</scope>
</reference>
<dbReference type="AlphaFoldDB" id="A0A1J1HR51"/>
<dbReference type="EMBL" id="CVRI01000014">
    <property type="protein sequence ID" value="CRK89868.1"/>
    <property type="molecule type" value="Genomic_DNA"/>
</dbReference>